<gene>
    <name evidence="2" type="ORF">ACFOEI_21270</name>
</gene>
<feature type="transmembrane region" description="Helical" evidence="1">
    <location>
        <begin position="32"/>
        <end position="49"/>
    </location>
</feature>
<feature type="transmembrane region" description="Helical" evidence="1">
    <location>
        <begin position="117"/>
        <end position="136"/>
    </location>
</feature>
<evidence type="ECO:0000256" key="1">
    <source>
        <dbReference type="SAM" id="Phobius"/>
    </source>
</evidence>
<keyword evidence="1" id="KW-0472">Membrane</keyword>
<name>A0ABV7M8J9_9GAMM</name>
<keyword evidence="3" id="KW-1185">Reference proteome</keyword>
<proteinExistence type="predicted"/>
<feature type="transmembrane region" description="Helical" evidence="1">
    <location>
        <begin position="61"/>
        <end position="83"/>
    </location>
</feature>
<evidence type="ECO:0008006" key="4">
    <source>
        <dbReference type="Google" id="ProtNLM"/>
    </source>
</evidence>
<dbReference type="SUPFAM" id="SSF103473">
    <property type="entry name" value="MFS general substrate transporter"/>
    <property type="match status" value="1"/>
</dbReference>
<dbReference type="InterPro" id="IPR036259">
    <property type="entry name" value="MFS_trans_sf"/>
</dbReference>
<keyword evidence="1" id="KW-1133">Transmembrane helix</keyword>
<evidence type="ECO:0000313" key="3">
    <source>
        <dbReference type="Proteomes" id="UP001595640"/>
    </source>
</evidence>
<keyword evidence="1" id="KW-0812">Transmembrane</keyword>
<organism evidence="2 3">
    <name type="scientific">Modicisalibacter luteus</name>
    <dbReference type="NCBI Taxonomy" id="453962"/>
    <lineage>
        <taxon>Bacteria</taxon>
        <taxon>Pseudomonadati</taxon>
        <taxon>Pseudomonadota</taxon>
        <taxon>Gammaproteobacteria</taxon>
        <taxon>Oceanospirillales</taxon>
        <taxon>Halomonadaceae</taxon>
        <taxon>Modicisalibacter</taxon>
    </lineage>
</organism>
<accession>A0ABV7M8J9</accession>
<evidence type="ECO:0000313" key="2">
    <source>
        <dbReference type="EMBL" id="MFC3294562.1"/>
    </source>
</evidence>
<dbReference type="EMBL" id="JBHRUH010000050">
    <property type="protein sequence ID" value="MFC3294562.1"/>
    <property type="molecule type" value="Genomic_DNA"/>
</dbReference>
<feature type="transmembrane region" description="Helical" evidence="1">
    <location>
        <begin position="148"/>
        <end position="167"/>
    </location>
</feature>
<sequence>MQCYPAASAKATSSACSRPIAERLAISAGEFGIAYSSVTLIAGFVMLHFGPSIDWIAPRRFAMLVLAGLLTGIALLTLAPWAATALLGLGLVRLCGQGLFTHLGNTLTGREFSMNRGGLGMGMQEIIATGLLVNLWGSENLGRVRAPLSACMVFSTGIAPALLGLLVDAGVDFRAILAGMLVFIVLGWFLAQRPIAESQLSQ</sequence>
<feature type="transmembrane region" description="Helical" evidence="1">
    <location>
        <begin position="173"/>
        <end position="191"/>
    </location>
</feature>
<dbReference type="Proteomes" id="UP001595640">
    <property type="component" value="Unassembled WGS sequence"/>
</dbReference>
<reference evidence="3" key="1">
    <citation type="journal article" date="2019" name="Int. J. Syst. Evol. Microbiol.">
        <title>The Global Catalogue of Microorganisms (GCM) 10K type strain sequencing project: providing services to taxonomists for standard genome sequencing and annotation.</title>
        <authorList>
            <consortium name="The Broad Institute Genomics Platform"/>
            <consortium name="The Broad Institute Genome Sequencing Center for Infectious Disease"/>
            <person name="Wu L."/>
            <person name="Ma J."/>
        </authorList>
    </citation>
    <scope>NUCLEOTIDE SEQUENCE [LARGE SCALE GENOMIC DNA]</scope>
    <source>
        <strain evidence="3">KCTC 12847</strain>
    </source>
</reference>
<protein>
    <recommendedName>
        <fullName evidence="4">MFS transporter</fullName>
    </recommendedName>
</protein>
<dbReference type="RefSeq" id="WP_019020506.1">
    <property type="nucleotide sequence ID" value="NZ_BMXD01000004.1"/>
</dbReference>
<dbReference type="Gene3D" id="1.20.1250.20">
    <property type="entry name" value="MFS general substrate transporter like domains"/>
    <property type="match status" value="1"/>
</dbReference>
<comment type="caution">
    <text evidence="2">The sequence shown here is derived from an EMBL/GenBank/DDBJ whole genome shotgun (WGS) entry which is preliminary data.</text>
</comment>